<dbReference type="InterPro" id="IPR029248">
    <property type="entry name" value="TMEM107"/>
</dbReference>
<dbReference type="PANTHER" id="PTHR34341">
    <property type="entry name" value="TRANSMEMBRANE PROTEIN 107"/>
    <property type="match status" value="1"/>
</dbReference>
<protein>
    <recommendedName>
        <fullName evidence="2">Transmembrane protein 107</fullName>
    </recommendedName>
</protein>
<keyword evidence="3 7" id="KW-0812">Transmembrane</keyword>
<keyword evidence="4" id="KW-0970">Cilium biogenesis/degradation</keyword>
<dbReference type="PANTHER" id="PTHR34341:SF1">
    <property type="entry name" value="TRANSMEMBRANE PROTEIN 107"/>
    <property type="match status" value="1"/>
</dbReference>
<evidence type="ECO:0000256" key="6">
    <source>
        <dbReference type="ARBA" id="ARBA00023136"/>
    </source>
</evidence>
<dbReference type="EMBL" id="HBGJ01018900">
    <property type="protein sequence ID" value="CAD9253777.1"/>
    <property type="molecule type" value="Transcribed_RNA"/>
</dbReference>
<evidence type="ECO:0000256" key="5">
    <source>
        <dbReference type="ARBA" id="ARBA00022989"/>
    </source>
</evidence>
<feature type="transmembrane region" description="Helical" evidence="7">
    <location>
        <begin position="92"/>
        <end position="110"/>
    </location>
</feature>
<keyword evidence="5 7" id="KW-1133">Transmembrane helix</keyword>
<evidence type="ECO:0000256" key="4">
    <source>
        <dbReference type="ARBA" id="ARBA00022794"/>
    </source>
</evidence>
<name>A0A7S1XRK7_9STRA</name>
<dbReference type="GO" id="GO:0036038">
    <property type="term" value="C:MKS complex"/>
    <property type="evidence" value="ECO:0007669"/>
    <property type="project" value="TreeGrafter"/>
</dbReference>
<evidence type="ECO:0000256" key="2">
    <source>
        <dbReference type="ARBA" id="ARBA00015652"/>
    </source>
</evidence>
<evidence type="ECO:0000256" key="3">
    <source>
        <dbReference type="ARBA" id="ARBA00022692"/>
    </source>
</evidence>
<evidence type="ECO:0000313" key="8">
    <source>
        <dbReference type="EMBL" id="CAD9253777.1"/>
    </source>
</evidence>
<feature type="transmembrane region" description="Helical" evidence="7">
    <location>
        <begin position="59"/>
        <end position="80"/>
    </location>
</feature>
<proteinExistence type="predicted"/>
<evidence type="ECO:0000256" key="1">
    <source>
        <dbReference type="ARBA" id="ARBA00004141"/>
    </source>
</evidence>
<dbReference type="AlphaFoldDB" id="A0A7S1XRK7"/>
<sequence>MGYSSTAKSAVWRFVAMTFNFYINVMAFYNQVDMIQVTITERDADKADDEYTVLRRRFLGVWSFALICFFVQVVGLLSGLTTQFKSINAADATLHLVGAFFLTWAIADGWTIRSYFVIASFFVILPATLDMAVLLYRIGRLQTWELFR</sequence>
<dbReference type="GO" id="GO:1904491">
    <property type="term" value="P:protein localization to ciliary transition zone"/>
    <property type="evidence" value="ECO:0007669"/>
    <property type="project" value="TreeGrafter"/>
</dbReference>
<evidence type="ECO:0000256" key="7">
    <source>
        <dbReference type="SAM" id="Phobius"/>
    </source>
</evidence>
<comment type="subcellular location">
    <subcellularLocation>
        <location evidence="1">Membrane</location>
        <topology evidence="1">Multi-pass membrane protein</topology>
    </subcellularLocation>
</comment>
<dbReference type="GO" id="GO:1905515">
    <property type="term" value="P:non-motile cilium assembly"/>
    <property type="evidence" value="ECO:0007669"/>
    <property type="project" value="TreeGrafter"/>
</dbReference>
<dbReference type="GO" id="GO:0016020">
    <property type="term" value="C:membrane"/>
    <property type="evidence" value="ECO:0007669"/>
    <property type="project" value="UniProtKB-SubCell"/>
</dbReference>
<accession>A0A7S1XRK7</accession>
<gene>
    <name evidence="8" type="ORF">PPAR1163_LOCUS12144</name>
</gene>
<feature type="transmembrane region" description="Helical" evidence="7">
    <location>
        <begin position="116"/>
        <end position="138"/>
    </location>
</feature>
<feature type="transmembrane region" description="Helical" evidence="7">
    <location>
        <begin position="12"/>
        <end position="29"/>
    </location>
</feature>
<reference evidence="8" key="1">
    <citation type="submission" date="2021-01" db="EMBL/GenBank/DDBJ databases">
        <authorList>
            <person name="Corre E."/>
            <person name="Pelletier E."/>
            <person name="Niang G."/>
            <person name="Scheremetjew M."/>
            <person name="Finn R."/>
            <person name="Kale V."/>
            <person name="Holt S."/>
            <person name="Cochrane G."/>
            <person name="Meng A."/>
            <person name="Brown T."/>
            <person name="Cohen L."/>
        </authorList>
    </citation>
    <scope>NUCLEOTIDE SEQUENCE</scope>
    <source>
        <strain evidence="8">CCMP2877</strain>
    </source>
</reference>
<keyword evidence="6 7" id="KW-0472">Membrane</keyword>
<organism evidence="8">
    <name type="scientific">Phaeomonas parva</name>
    <dbReference type="NCBI Taxonomy" id="124430"/>
    <lineage>
        <taxon>Eukaryota</taxon>
        <taxon>Sar</taxon>
        <taxon>Stramenopiles</taxon>
        <taxon>Ochrophyta</taxon>
        <taxon>Pinguiophyceae</taxon>
        <taxon>Pinguiochrysidales</taxon>
        <taxon>Pinguiochrysidaceae</taxon>
        <taxon>Phaeomonas</taxon>
    </lineage>
</organism>
<dbReference type="Pfam" id="PF14995">
    <property type="entry name" value="TMEM107"/>
    <property type="match status" value="1"/>
</dbReference>